<reference evidence="2 3" key="1">
    <citation type="submission" date="2024-01" db="EMBL/GenBank/DDBJ databases">
        <authorList>
            <person name="Allen C."/>
            <person name="Tagirdzhanova G."/>
        </authorList>
    </citation>
    <scope>NUCLEOTIDE SEQUENCE [LARGE SCALE GENOMIC DNA]</scope>
    <source>
        <strain evidence="2 3">CBS 119000</strain>
    </source>
</reference>
<feature type="region of interest" description="Disordered" evidence="1">
    <location>
        <begin position="289"/>
        <end position="326"/>
    </location>
</feature>
<organism evidence="2 3">
    <name type="scientific">Sporothrix epigloea</name>
    <dbReference type="NCBI Taxonomy" id="1892477"/>
    <lineage>
        <taxon>Eukaryota</taxon>
        <taxon>Fungi</taxon>
        <taxon>Dikarya</taxon>
        <taxon>Ascomycota</taxon>
        <taxon>Pezizomycotina</taxon>
        <taxon>Sordariomycetes</taxon>
        <taxon>Sordariomycetidae</taxon>
        <taxon>Ophiostomatales</taxon>
        <taxon>Ophiostomataceae</taxon>
        <taxon>Sporothrix</taxon>
    </lineage>
</organism>
<feature type="region of interest" description="Disordered" evidence="1">
    <location>
        <begin position="1"/>
        <end position="20"/>
    </location>
</feature>
<sequence length="388" mass="44031">MFDSETSDSDDSESDYTPPIAEGIPVLKGVDDFWDWWFPFRQGLIYDRRLEYLLPTHPGSLDDVRIEYCGPEPRRPNPDLSGNAARTGTRPRSAARSSAATELQKEAGKRDRRNLRFYLKLEERFEKGLTLVEARINASVSTQIMNQLGDLDVKESIAYLYTTFSPKKGQLWPKLTNEYVQMLDNFSIPRLEEWLDEWSSLLQRMIMEGNQEVQTGTWIKGLSDRLAMSGISGWAYTGEWMSKRALDPDYYPATIGKVHGVVNEVLERKACLQLRALQEHNLRMGDLAAEEERGGQQQGSGSRSSSKRPRSGSQGGGPRQRRALRASTCDACTRPGHVLEKCWSLFPALRPDSLGRMRPNQEKRAKLILKKVQADPILAARYEAEKKC</sequence>
<feature type="compositionally biased region" description="Low complexity" evidence="1">
    <location>
        <begin position="84"/>
        <end position="101"/>
    </location>
</feature>
<protein>
    <recommendedName>
        <fullName evidence="4">Gag protein</fullName>
    </recommendedName>
</protein>
<comment type="caution">
    <text evidence="2">The sequence shown here is derived from an EMBL/GenBank/DDBJ whole genome shotgun (WGS) entry which is preliminary data.</text>
</comment>
<accession>A0ABP0DLQ0</accession>
<evidence type="ECO:0000313" key="2">
    <source>
        <dbReference type="EMBL" id="CAK7269213.1"/>
    </source>
</evidence>
<evidence type="ECO:0000256" key="1">
    <source>
        <dbReference type="SAM" id="MobiDB-lite"/>
    </source>
</evidence>
<dbReference type="Proteomes" id="UP001642502">
    <property type="component" value="Unassembled WGS sequence"/>
</dbReference>
<name>A0ABP0DLQ0_9PEZI</name>
<dbReference type="EMBL" id="CAWUON010000045">
    <property type="protein sequence ID" value="CAK7269213.1"/>
    <property type="molecule type" value="Genomic_DNA"/>
</dbReference>
<evidence type="ECO:0000313" key="3">
    <source>
        <dbReference type="Proteomes" id="UP001642502"/>
    </source>
</evidence>
<keyword evidence="3" id="KW-1185">Reference proteome</keyword>
<proteinExistence type="predicted"/>
<gene>
    <name evidence="2" type="ORF">SEPCBS119000_003455</name>
</gene>
<evidence type="ECO:0008006" key="4">
    <source>
        <dbReference type="Google" id="ProtNLM"/>
    </source>
</evidence>
<feature type="region of interest" description="Disordered" evidence="1">
    <location>
        <begin position="67"/>
        <end position="107"/>
    </location>
</feature>
<feature type="compositionally biased region" description="Basic and acidic residues" evidence="1">
    <location>
        <begin position="67"/>
        <end position="77"/>
    </location>
</feature>
<feature type="compositionally biased region" description="Acidic residues" evidence="1">
    <location>
        <begin position="1"/>
        <end position="14"/>
    </location>
</feature>